<dbReference type="OrthoDB" id="2112902at201174"/>
<name>A0A511D8Q3_9PSEU</name>
<dbReference type="AlphaFoldDB" id="A0A511D8Q3"/>
<evidence type="ECO:0000256" key="4">
    <source>
        <dbReference type="ARBA" id="ARBA00023136"/>
    </source>
</evidence>
<keyword evidence="1" id="KW-1003">Cell membrane</keyword>
<keyword evidence="4 5" id="KW-0472">Membrane</keyword>
<reference evidence="7 8" key="1">
    <citation type="submission" date="2019-07" db="EMBL/GenBank/DDBJ databases">
        <title>Whole genome shotgun sequence of Pseudonocardia sulfidoxydans NBRC 16205.</title>
        <authorList>
            <person name="Hosoyama A."/>
            <person name="Uohara A."/>
            <person name="Ohji S."/>
            <person name="Ichikawa N."/>
        </authorList>
    </citation>
    <scope>NUCLEOTIDE SEQUENCE [LARGE SCALE GENOMIC DNA]</scope>
    <source>
        <strain evidence="7 8">NBRC 16205</strain>
    </source>
</reference>
<comment type="caution">
    <text evidence="7">The sequence shown here is derived from an EMBL/GenBank/DDBJ whole genome shotgun (WGS) entry which is preliminary data.</text>
</comment>
<feature type="transmembrane region" description="Helical" evidence="5">
    <location>
        <begin position="36"/>
        <end position="56"/>
    </location>
</feature>
<evidence type="ECO:0000256" key="2">
    <source>
        <dbReference type="ARBA" id="ARBA00022692"/>
    </source>
</evidence>
<evidence type="ECO:0000256" key="3">
    <source>
        <dbReference type="ARBA" id="ARBA00022989"/>
    </source>
</evidence>
<accession>A0A511D8Q3</accession>
<dbReference type="InterPro" id="IPR022930">
    <property type="entry name" value="UPF0316"/>
</dbReference>
<proteinExistence type="predicted"/>
<evidence type="ECO:0000313" key="8">
    <source>
        <dbReference type="Proteomes" id="UP000321685"/>
    </source>
</evidence>
<evidence type="ECO:0000259" key="6">
    <source>
        <dbReference type="Pfam" id="PF18955"/>
    </source>
</evidence>
<evidence type="ECO:0000313" key="7">
    <source>
        <dbReference type="EMBL" id="GEL21180.1"/>
    </source>
</evidence>
<sequence length="193" mass="19563">MSIAFLQPLAIAALVVLEVGVWQVRMAVAARGRRRAAAVLGALGAVIQVVALAQVVTDLDNPANVAGYAVGVAAGVYLGVGIGGRLAADPVEHRVVVTGDGAEIAAQLRARGRPVTTQPAVGVDGPATILFVVACAGADAEVARELRRLAPDGFHTSSVLRSASATPLPLGFVQVAAARAARAAARPELVRSR</sequence>
<feature type="domain" description="DUF5698" evidence="6">
    <location>
        <begin position="24"/>
        <end position="80"/>
    </location>
</feature>
<dbReference type="EMBL" id="BJVJ01000001">
    <property type="protein sequence ID" value="GEL21180.1"/>
    <property type="molecule type" value="Genomic_DNA"/>
</dbReference>
<dbReference type="RefSeq" id="WP_147101569.1">
    <property type="nucleotide sequence ID" value="NZ_BJVJ01000001.1"/>
</dbReference>
<gene>
    <name evidence="7" type="ORF">PSU4_01340</name>
</gene>
<evidence type="ECO:0000256" key="5">
    <source>
        <dbReference type="SAM" id="Phobius"/>
    </source>
</evidence>
<feature type="transmembrane region" description="Helical" evidence="5">
    <location>
        <begin position="6"/>
        <end position="24"/>
    </location>
</feature>
<keyword evidence="2 5" id="KW-0812">Transmembrane</keyword>
<dbReference type="PANTHER" id="PTHR40060">
    <property type="entry name" value="UPF0316 PROTEIN YEBE"/>
    <property type="match status" value="1"/>
</dbReference>
<protein>
    <recommendedName>
        <fullName evidence="6">DUF5698 domain-containing protein</fullName>
    </recommendedName>
</protein>
<dbReference type="PANTHER" id="PTHR40060:SF1">
    <property type="entry name" value="UPF0316 PROTEIN YEBE"/>
    <property type="match status" value="1"/>
</dbReference>
<evidence type="ECO:0000256" key="1">
    <source>
        <dbReference type="ARBA" id="ARBA00022475"/>
    </source>
</evidence>
<organism evidence="7 8">
    <name type="scientific">Pseudonocardia sulfidoxydans NBRC 16205</name>
    <dbReference type="NCBI Taxonomy" id="1223511"/>
    <lineage>
        <taxon>Bacteria</taxon>
        <taxon>Bacillati</taxon>
        <taxon>Actinomycetota</taxon>
        <taxon>Actinomycetes</taxon>
        <taxon>Pseudonocardiales</taxon>
        <taxon>Pseudonocardiaceae</taxon>
        <taxon>Pseudonocardia</taxon>
    </lineage>
</organism>
<feature type="transmembrane region" description="Helical" evidence="5">
    <location>
        <begin position="68"/>
        <end position="88"/>
    </location>
</feature>
<dbReference type="InterPro" id="IPR044035">
    <property type="entry name" value="DUF5698"/>
</dbReference>
<keyword evidence="3 5" id="KW-1133">Transmembrane helix</keyword>
<keyword evidence="8" id="KW-1185">Reference proteome</keyword>
<dbReference type="Pfam" id="PF18955">
    <property type="entry name" value="DUF5698"/>
    <property type="match status" value="1"/>
</dbReference>
<dbReference type="Proteomes" id="UP000321685">
    <property type="component" value="Unassembled WGS sequence"/>
</dbReference>